<protein>
    <submittedName>
        <fullName evidence="1">Uncharacterized protein</fullName>
    </submittedName>
</protein>
<name>A0A5J4UMV4_9EUKA</name>
<dbReference type="AlphaFoldDB" id="A0A5J4UMV4"/>
<evidence type="ECO:0000313" key="1">
    <source>
        <dbReference type="EMBL" id="KAA6371748.1"/>
    </source>
</evidence>
<gene>
    <name evidence="1" type="ORF">EZS28_032724</name>
</gene>
<organism evidence="1 2">
    <name type="scientific">Streblomastix strix</name>
    <dbReference type="NCBI Taxonomy" id="222440"/>
    <lineage>
        <taxon>Eukaryota</taxon>
        <taxon>Metamonada</taxon>
        <taxon>Preaxostyla</taxon>
        <taxon>Oxymonadida</taxon>
        <taxon>Streblomastigidae</taxon>
        <taxon>Streblomastix</taxon>
    </lineage>
</organism>
<dbReference type="Gene3D" id="2.60.40.2850">
    <property type="match status" value="1"/>
</dbReference>
<dbReference type="EMBL" id="SNRW01014186">
    <property type="protein sequence ID" value="KAA6371748.1"/>
    <property type="molecule type" value="Genomic_DNA"/>
</dbReference>
<dbReference type="Proteomes" id="UP000324800">
    <property type="component" value="Unassembled WGS sequence"/>
</dbReference>
<evidence type="ECO:0000313" key="2">
    <source>
        <dbReference type="Proteomes" id="UP000324800"/>
    </source>
</evidence>
<dbReference type="InterPro" id="IPR006540">
    <property type="entry name" value="Lactococcin_972"/>
</dbReference>
<dbReference type="Pfam" id="PF09683">
    <property type="entry name" value="Lactococcin_972"/>
    <property type="match status" value="1"/>
</dbReference>
<sequence length="102" mass="10881">MSVSAGVDVQLSININQLLDSLGITGRSNYNDRQVDGGRFISSMEDKKITTAFYHPSKMHSATVQGGFLGTDGKSIAKGGQWAIARGTRGPKGGSKTFYNII</sequence>
<comment type="caution">
    <text evidence="1">The sequence shown here is derived from an EMBL/GenBank/DDBJ whole genome shotgun (WGS) entry which is preliminary data.</text>
</comment>
<reference evidence="1 2" key="1">
    <citation type="submission" date="2019-03" db="EMBL/GenBank/DDBJ databases">
        <title>Single cell metagenomics reveals metabolic interactions within the superorganism composed of flagellate Streblomastix strix and complex community of Bacteroidetes bacteria on its surface.</title>
        <authorList>
            <person name="Treitli S.C."/>
            <person name="Kolisko M."/>
            <person name="Husnik F."/>
            <person name="Keeling P."/>
            <person name="Hampl V."/>
        </authorList>
    </citation>
    <scope>NUCLEOTIDE SEQUENCE [LARGE SCALE GENOMIC DNA]</scope>
    <source>
        <strain evidence="1">ST1C</strain>
    </source>
</reference>
<proteinExistence type="predicted"/>
<accession>A0A5J4UMV4</accession>